<dbReference type="Proteomes" id="UP000594800">
    <property type="component" value="Chromosome"/>
</dbReference>
<protein>
    <submittedName>
        <fullName evidence="5">3'(2'),5'-bisphosphate nucleotidase CysQ</fullName>
    </submittedName>
</protein>
<evidence type="ECO:0000256" key="1">
    <source>
        <dbReference type="ARBA" id="ARBA00009759"/>
    </source>
</evidence>
<dbReference type="GO" id="GO:0007165">
    <property type="term" value="P:signal transduction"/>
    <property type="evidence" value="ECO:0007669"/>
    <property type="project" value="TreeGrafter"/>
</dbReference>
<accession>A0A7S9LW95</accession>
<dbReference type="GO" id="GO:0006020">
    <property type="term" value="P:inositol metabolic process"/>
    <property type="evidence" value="ECO:0007669"/>
    <property type="project" value="TreeGrafter"/>
</dbReference>
<dbReference type="KEGG" id="poz:I0K15_06895"/>
<keyword evidence="2 4" id="KW-0479">Metal-binding</keyword>
<feature type="binding site" evidence="4">
    <location>
        <position position="186"/>
    </location>
    <ligand>
        <name>Mg(2+)</name>
        <dbReference type="ChEBI" id="CHEBI:18420"/>
        <label>1</label>
        <note>catalytic</note>
    </ligand>
</feature>
<dbReference type="GO" id="GO:0008934">
    <property type="term" value="F:inositol monophosphate 1-phosphatase activity"/>
    <property type="evidence" value="ECO:0007669"/>
    <property type="project" value="TreeGrafter"/>
</dbReference>
<evidence type="ECO:0000313" key="5">
    <source>
        <dbReference type="EMBL" id="QPH56140.1"/>
    </source>
</evidence>
<dbReference type="InterPro" id="IPR000760">
    <property type="entry name" value="Inositol_monophosphatase-like"/>
</dbReference>
<evidence type="ECO:0000313" key="6">
    <source>
        <dbReference type="Proteomes" id="UP000594800"/>
    </source>
</evidence>
<dbReference type="SUPFAM" id="SSF56655">
    <property type="entry name" value="Carbohydrate phosphatase"/>
    <property type="match status" value="1"/>
</dbReference>
<name>A0A7S9LW95_9RHOB</name>
<dbReference type="Pfam" id="PF00459">
    <property type="entry name" value="Inositol_P"/>
    <property type="match status" value="1"/>
</dbReference>
<evidence type="ECO:0000256" key="3">
    <source>
        <dbReference type="ARBA" id="ARBA00022842"/>
    </source>
</evidence>
<dbReference type="CDD" id="cd01638">
    <property type="entry name" value="CysQ"/>
    <property type="match status" value="1"/>
</dbReference>
<dbReference type="PRINTS" id="PR00377">
    <property type="entry name" value="IMPHPHTASES"/>
</dbReference>
<dbReference type="PANTHER" id="PTHR20854:SF4">
    <property type="entry name" value="INOSITOL-1-MONOPHOSPHATASE-RELATED"/>
    <property type="match status" value="1"/>
</dbReference>
<feature type="binding site" evidence="4">
    <location>
        <position position="47"/>
    </location>
    <ligand>
        <name>Mg(2+)</name>
        <dbReference type="ChEBI" id="CHEBI:18420"/>
        <label>1</label>
        <note>catalytic</note>
    </ligand>
</feature>
<dbReference type="InterPro" id="IPR020550">
    <property type="entry name" value="Inositol_monophosphatase_CS"/>
</dbReference>
<feature type="binding site" evidence="4">
    <location>
        <position position="65"/>
    </location>
    <ligand>
        <name>Mg(2+)</name>
        <dbReference type="ChEBI" id="CHEBI:18420"/>
        <label>1</label>
        <note>catalytic</note>
    </ligand>
</feature>
<reference evidence="5 6" key="1">
    <citation type="submission" date="2020-11" db="EMBL/GenBank/DDBJ databases">
        <title>Description of Pontivivens ytuae sp. nov. isolated from deep sea sediment of Mariana Trench.</title>
        <authorList>
            <person name="Wang Z."/>
            <person name="Sun Q.-L."/>
            <person name="Xu X.-D."/>
            <person name="Tang Y.-Z."/>
            <person name="Zhang J."/>
        </authorList>
    </citation>
    <scope>NUCLEOTIDE SEQUENCE [LARGE SCALE GENOMIC DNA]</scope>
    <source>
        <strain evidence="5 6">MT2928</strain>
    </source>
</reference>
<gene>
    <name evidence="5" type="ORF">I0K15_06895</name>
</gene>
<feature type="binding site" evidence="4">
    <location>
        <position position="67"/>
    </location>
    <ligand>
        <name>Mg(2+)</name>
        <dbReference type="ChEBI" id="CHEBI:18420"/>
        <label>1</label>
        <note>catalytic</note>
    </ligand>
</feature>
<dbReference type="EMBL" id="CP064942">
    <property type="protein sequence ID" value="QPH56140.1"/>
    <property type="molecule type" value="Genomic_DNA"/>
</dbReference>
<evidence type="ECO:0000256" key="2">
    <source>
        <dbReference type="ARBA" id="ARBA00022723"/>
    </source>
</evidence>
<dbReference type="PROSITE" id="PS00630">
    <property type="entry name" value="IMP_2"/>
    <property type="match status" value="1"/>
</dbReference>
<dbReference type="GO" id="GO:0046872">
    <property type="term" value="F:metal ion binding"/>
    <property type="evidence" value="ECO:0007669"/>
    <property type="project" value="UniProtKB-KW"/>
</dbReference>
<dbReference type="AlphaFoldDB" id="A0A7S9LW95"/>
<sequence>MRHFGRAPEVWEKDAGQGPVTQADLEVNTMLEAELAAARPDYGWLSEETEDTPVRLERERTFIIDPIDGTRAFIEEKDAFGHALAIADRGEIVAGVMYLPARGELYAAARGHGATLNGTAIRTSTRDALTGAKVAAPRNQLKPEHWPGGVPDIAHTMRPALAWRLCLAADGNLDGMFTFRPVWEWDAAAGSLIASEAGAAVTDGVGRTPRFNSDTRRLDGIIAAPAPLTAEIIARRGVGAPAS</sequence>
<proteinExistence type="inferred from homology"/>
<dbReference type="Gene3D" id="3.30.540.10">
    <property type="entry name" value="Fructose-1,6-Bisphosphatase, subunit A, domain 1"/>
    <property type="match status" value="1"/>
</dbReference>
<comment type="similarity">
    <text evidence="1">Belongs to the inositol monophosphatase superfamily.</text>
</comment>
<evidence type="ECO:0000256" key="4">
    <source>
        <dbReference type="PIRSR" id="PIRSR600760-2"/>
    </source>
</evidence>
<keyword evidence="6" id="KW-1185">Reference proteome</keyword>
<dbReference type="Gene3D" id="3.40.190.80">
    <property type="match status" value="1"/>
</dbReference>
<keyword evidence="3 4" id="KW-0460">Magnesium</keyword>
<feature type="binding site" evidence="4">
    <location>
        <position position="68"/>
    </location>
    <ligand>
        <name>Mg(2+)</name>
        <dbReference type="ChEBI" id="CHEBI:18420"/>
        <label>1</label>
        <note>catalytic</note>
    </ligand>
</feature>
<comment type="cofactor">
    <cofactor evidence="4">
        <name>Mg(2+)</name>
        <dbReference type="ChEBI" id="CHEBI:18420"/>
    </cofactor>
</comment>
<dbReference type="GO" id="GO:0046854">
    <property type="term" value="P:phosphatidylinositol phosphate biosynthetic process"/>
    <property type="evidence" value="ECO:0007669"/>
    <property type="project" value="InterPro"/>
</dbReference>
<dbReference type="PANTHER" id="PTHR20854">
    <property type="entry name" value="INOSITOL MONOPHOSPHATASE"/>
    <property type="match status" value="1"/>
</dbReference>
<organism evidence="5 6">
    <name type="scientific">Pontivivens ytuae</name>
    <dbReference type="NCBI Taxonomy" id="2789856"/>
    <lineage>
        <taxon>Bacteria</taxon>
        <taxon>Pseudomonadati</taxon>
        <taxon>Pseudomonadota</taxon>
        <taxon>Alphaproteobacteria</taxon>
        <taxon>Rhodobacterales</taxon>
        <taxon>Paracoccaceae</taxon>
        <taxon>Pontivivens</taxon>
    </lineage>
</organism>